<protein>
    <submittedName>
        <fullName evidence="1">Uncharacterized protein</fullName>
    </submittedName>
</protein>
<comment type="caution">
    <text evidence="1">The sequence shown here is derived from an EMBL/GenBank/DDBJ whole genome shotgun (WGS) entry which is preliminary data.</text>
</comment>
<organism evidence="1 2">
    <name type="scientific">Bugula neritina</name>
    <name type="common">Brown bryozoan</name>
    <name type="synonym">Sertularia neritina</name>
    <dbReference type="NCBI Taxonomy" id="10212"/>
    <lineage>
        <taxon>Eukaryota</taxon>
        <taxon>Metazoa</taxon>
        <taxon>Spiralia</taxon>
        <taxon>Lophotrochozoa</taxon>
        <taxon>Bryozoa</taxon>
        <taxon>Gymnolaemata</taxon>
        <taxon>Cheilostomatida</taxon>
        <taxon>Flustrina</taxon>
        <taxon>Buguloidea</taxon>
        <taxon>Bugulidae</taxon>
        <taxon>Bugula</taxon>
    </lineage>
</organism>
<proteinExistence type="predicted"/>
<dbReference type="EMBL" id="VXIV02000062">
    <property type="protein sequence ID" value="KAF6041300.1"/>
    <property type="molecule type" value="Genomic_DNA"/>
</dbReference>
<reference evidence="1" key="1">
    <citation type="submission" date="2020-06" db="EMBL/GenBank/DDBJ databases">
        <title>Draft genome of Bugula neritina, a colonial animal packing powerful symbionts and potential medicines.</title>
        <authorList>
            <person name="Rayko M."/>
        </authorList>
    </citation>
    <scope>NUCLEOTIDE SEQUENCE [LARGE SCALE GENOMIC DNA]</scope>
    <source>
        <strain evidence="1">Kwan_BN1</strain>
    </source>
</reference>
<sequence>MLRVEQGITNYGECVAQDMVKNALHSMCNMKVTECYDIASEKMISLTDAYNSEQSLNEINTRLGSYRPL</sequence>
<name>A0A7J7KSV7_BUGNE</name>
<accession>A0A7J7KSV7</accession>
<evidence type="ECO:0000313" key="1">
    <source>
        <dbReference type="EMBL" id="KAF6041300.1"/>
    </source>
</evidence>
<evidence type="ECO:0000313" key="2">
    <source>
        <dbReference type="Proteomes" id="UP000593567"/>
    </source>
</evidence>
<dbReference type="Proteomes" id="UP000593567">
    <property type="component" value="Unassembled WGS sequence"/>
</dbReference>
<dbReference type="AlphaFoldDB" id="A0A7J7KSV7"/>
<gene>
    <name evidence="1" type="ORF">EB796_000386</name>
</gene>
<keyword evidence="2" id="KW-1185">Reference proteome</keyword>